<accession>A0A9P8Y688</accession>
<evidence type="ECO:0000313" key="2">
    <source>
        <dbReference type="Proteomes" id="UP000756346"/>
    </source>
</evidence>
<proteinExistence type="predicted"/>
<reference evidence="1" key="1">
    <citation type="journal article" date="2021" name="Nat. Commun.">
        <title>Genetic determinants of endophytism in the Arabidopsis root mycobiome.</title>
        <authorList>
            <person name="Mesny F."/>
            <person name="Miyauchi S."/>
            <person name="Thiergart T."/>
            <person name="Pickel B."/>
            <person name="Atanasova L."/>
            <person name="Karlsson M."/>
            <person name="Huettel B."/>
            <person name="Barry K.W."/>
            <person name="Haridas S."/>
            <person name="Chen C."/>
            <person name="Bauer D."/>
            <person name="Andreopoulos W."/>
            <person name="Pangilinan J."/>
            <person name="LaButti K."/>
            <person name="Riley R."/>
            <person name="Lipzen A."/>
            <person name="Clum A."/>
            <person name="Drula E."/>
            <person name="Henrissat B."/>
            <person name="Kohler A."/>
            <person name="Grigoriev I.V."/>
            <person name="Martin F.M."/>
            <person name="Hacquard S."/>
        </authorList>
    </citation>
    <scope>NUCLEOTIDE SEQUENCE</scope>
    <source>
        <strain evidence="1">MPI-CAGE-CH-0230</strain>
    </source>
</reference>
<gene>
    <name evidence="1" type="ORF">B0I36DRAFT_430973</name>
</gene>
<dbReference type="EMBL" id="JAGTJQ010000005">
    <property type="protein sequence ID" value="KAH7030688.1"/>
    <property type="molecule type" value="Genomic_DNA"/>
</dbReference>
<dbReference type="Proteomes" id="UP000756346">
    <property type="component" value="Unassembled WGS sequence"/>
</dbReference>
<evidence type="ECO:0000313" key="1">
    <source>
        <dbReference type="EMBL" id="KAH7030688.1"/>
    </source>
</evidence>
<dbReference type="RefSeq" id="XP_046012368.1">
    <property type="nucleotide sequence ID" value="XM_046162565.1"/>
</dbReference>
<protein>
    <submittedName>
        <fullName evidence="1">Uncharacterized protein</fullName>
    </submittedName>
</protein>
<sequence length="218" mass="23554">MKIISIDAPNFISQVRSCHYDRSVQETSPASMDMVTHLTTLFAFDRVVGVQLQDGTTAPRPTTPGFVLEPNVVARTIEWAIELSHRALEATKGQKGNSVAVKSKHFATTALSHGKARTHSSKSLDILSLIMRLLHFHRILWNHSHHHNQWHSGEGENSELVFLAGIPAFIVASSGGGGNTIKTTSSSVECMGACLAPFGGKISIPERGAEHEARGAAK</sequence>
<name>A0A9P8Y688_9PEZI</name>
<dbReference type="GeneID" id="70192111"/>
<organism evidence="1 2">
    <name type="scientific">Microdochium trichocladiopsis</name>
    <dbReference type="NCBI Taxonomy" id="1682393"/>
    <lineage>
        <taxon>Eukaryota</taxon>
        <taxon>Fungi</taxon>
        <taxon>Dikarya</taxon>
        <taxon>Ascomycota</taxon>
        <taxon>Pezizomycotina</taxon>
        <taxon>Sordariomycetes</taxon>
        <taxon>Xylariomycetidae</taxon>
        <taxon>Xylariales</taxon>
        <taxon>Microdochiaceae</taxon>
        <taxon>Microdochium</taxon>
    </lineage>
</organism>
<keyword evidence="2" id="KW-1185">Reference proteome</keyword>
<comment type="caution">
    <text evidence="1">The sequence shown here is derived from an EMBL/GenBank/DDBJ whole genome shotgun (WGS) entry which is preliminary data.</text>
</comment>
<dbReference type="AlphaFoldDB" id="A0A9P8Y688"/>